<evidence type="ECO:0000313" key="1">
    <source>
        <dbReference type="EMBL" id="OUD12260.1"/>
    </source>
</evidence>
<keyword evidence="2" id="KW-1185">Reference proteome</keyword>
<protein>
    <submittedName>
        <fullName evidence="1">Uncharacterized protein</fullName>
    </submittedName>
</protein>
<dbReference type="Proteomes" id="UP000194798">
    <property type="component" value="Unassembled WGS sequence"/>
</dbReference>
<name>A0A251X4D6_9GAMM</name>
<comment type="caution">
    <text evidence="1">The sequence shown here is derived from an EMBL/GenBank/DDBJ whole genome shotgun (WGS) entry which is preliminary data.</text>
</comment>
<reference evidence="1 2" key="1">
    <citation type="submission" date="2016-12" db="EMBL/GenBank/DDBJ databases">
        <title>Thioflexothrix psekupsii D3 genome sequencing and assembly.</title>
        <authorList>
            <person name="Fomenkov A."/>
            <person name="Vincze T."/>
            <person name="Grabovich M."/>
            <person name="Anton B.P."/>
            <person name="Dubinina G."/>
            <person name="Orlova M."/>
            <person name="Belousova E."/>
            <person name="Roberts R.J."/>
        </authorList>
    </citation>
    <scope>NUCLEOTIDE SEQUENCE [LARGE SCALE GENOMIC DNA]</scope>
    <source>
        <strain evidence="1">D3</strain>
    </source>
</reference>
<dbReference type="AlphaFoldDB" id="A0A251X4D6"/>
<organism evidence="1 2">
    <name type="scientific">Thioflexithrix psekupsensis</name>
    <dbReference type="NCBI Taxonomy" id="1570016"/>
    <lineage>
        <taxon>Bacteria</taxon>
        <taxon>Pseudomonadati</taxon>
        <taxon>Pseudomonadota</taxon>
        <taxon>Gammaproteobacteria</taxon>
        <taxon>Thiotrichales</taxon>
        <taxon>Thioflexithrix</taxon>
    </lineage>
</organism>
<accession>A0A251X4D6</accession>
<dbReference type="EMBL" id="MSLT01000023">
    <property type="protein sequence ID" value="OUD12260.1"/>
    <property type="molecule type" value="Genomic_DNA"/>
</dbReference>
<sequence length="106" mass="12260">MKVVIPPKKNRKEPRPFDKFNSAKAELRDQVEAEVRNELKNKIKDELKAEVKAEVKAEIRDQVKAEGIQEQIATLYSLHQEGILPQAKLNERLAPLIKQLNELKKH</sequence>
<evidence type="ECO:0000313" key="2">
    <source>
        <dbReference type="Proteomes" id="UP000194798"/>
    </source>
</evidence>
<gene>
    <name evidence="1" type="ORF">TPSD3_14175</name>
</gene>
<proteinExistence type="predicted"/>